<keyword evidence="2" id="KW-0449">Lipoprotein</keyword>
<dbReference type="InterPro" id="IPR044788">
    <property type="entry name" value="X8_dom_prot"/>
</dbReference>
<feature type="signal peptide" evidence="5">
    <location>
        <begin position="1"/>
        <end position="29"/>
    </location>
</feature>
<dbReference type="Gene3D" id="1.20.58.1040">
    <property type="match status" value="1"/>
</dbReference>
<feature type="domain" description="X8" evidence="6">
    <location>
        <begin position="43"/>
        <end position="128"/>
    </location>
</feature>
<evidence type="ECO:0000256" key="1">
    <source>
        <dbReference type="ARBA" id="ARBA00004609"/>
    </source>
</evidence>
<organism evidence="8 9">
    <name type="scientific">Hibiscus trionum</name>
    <name type="common">Flower of an hour</name>
    <dbReference type="NCBI Taxonomy" id="183268"/>
    <lineage>
        <taxon>Eukaryota</taxon>
        <taxon>Viridiplantae</taxon>
        <taxon>Streptophyta</taxon>
        <taxon>Embryophyta</taxon>
        <taxon>Tracheophyta</taxon>
        <taxon>Spermatophyta</taxon>
        <taxon>Magnoliopsida</taxon>
        <taxon>eudicotyledons</taxon>
        <taxon>Gunneridae</taxon>
        <taxon>Pentapetalae</taxon>
        <taxon>rosids</taxon>
        <taxon>malvids</taxon>
        <taxon>Malvales</taxon>
        <taxon>Malvaceae</taxon>
        <taxon>Malvoideae</taxon>
        <taxon>Hibiscus</taxon>
    </lineage>
</organism>
<gene>
    <name evidence="7" type="ORF">HRI_002382000</name>
    <name evidence="8" type="ORF">HRI_002382300</name>
</gene>
<keyword evidence="9" id="KW-1185">Reference proteome</keyword>
<dbReference type="InterPro" id="IPR012946">
    <property type="entry name" value="X8"/>
</dbReference>
<evidence type="ECO:0000313" key="8">
    <source>
        <dbReference type="EMBL" id="GMI87130.1"/>
    </source>
</evidence>
<keyword evidence="3 5" id="KW-0732">Signal</keyword>
<comment type="subcellular location">
    <subcellularLocation>
        <location evidence="1">Cell membrane</location>
        <topology evidence="1">Lipid-anchor</topology>
        <topology evidence="1">GPI-anchor</topology>
    </subcellularLocation>
</comment>
<dbReference type="FunFam" id="1.20.58.1040:FF:000003">
    <property type="entry name" value="glucan endo-1,3-beta-glucosidase 7"/>
    <property type="match status" value="1"/>
</dbReference>
<comment type="caution">
    <text evidence="8">The sequence shown here is derived from an EMBL/GenBank/DDBJ whole genome shotgun (WGS) entry which is preliminary data.</text>
</comment>
<dbReference type="Pfam" id="PF07983">
    <property type="entry name" value="X8"/>
    <property type="match status" value="1"/>
</dbReference>
<evidence type="ECO:0000313" key="7">
    <source>
        <dbReference type="EMBL" id="GMI87127.1"/>
    </source>
</evidence>
<evidence type="ECO:0000259" key="6">
    <source>
        <dbReference type="SMART" id="SM00768"/>
    </source>
</evidence>
<keyword evidence="2" id="KW-0472">Membrane</keyword>
<sequence>MESLSRISFLLLATIVVFHLFSSSGVVEAHGVVLPDGKTLPEFWCVPKIGASDADLQKALDWACSRPEVDCGPIQPGAVCSDPVTVRSRAKFAMNAYYQQHFQELNSCDFSGAAELTTDNPSYGNCKYY</sequence>
<dbReference type="PANTHER" id="PTHR31044:SF52">
    <property type="entry name" value="OS01G0631500 PROTEIN"/>
    <property type="match status" value="1"/>
</dbReference>
<protein>
    <recommendedName>
        <fullName evidence="6">X8 domain-containing protein</fullName>
    </recommendedName>
</protein>
<keyword evidence="2" id="KW-0325">Glycoprotein</keyword>
<dbReference type="SMART" id="SM00768">
    <property type="entry name" value="X8"/>
    <property type="match status" value="1"/>
</dbReference>
<keyword evidence="2" id="KW-0336">GPI-anchor</keyword>
<dbReference type="GO" id="GO:0005886">
    <property type="term" value="C:plasma membrane"/>
    <property type="evidence" value="ECO:0007669"/>
    <property type="project" value="UniProtKB-SubCell"/>
</dbReference>
<dbReference type="OrthoDB" id="1928574at2759"/>
<dbReference type="EMBL" id="BSYR01000022">
    <property type="protein sequence ID" value="GMI87130.1"/>
    <property type="molecule type" value="Genomic_DNA"/>
</dbReference>
<reference evidence="8" key="1">
    <citation type="submission" date="2023-05" db="EMBL/GenBank/DDBJ databases">
        <title>Genome and transcriptome analyses reveal genes involved in the formation of fine ridges on petal epidermal cells in Hibiscus trionum.</title>
        <authorList>
            <person name="Koshimizu S."/>
            <person name="Masuda S."/>
            <person name="Ishii T."/>
            <person name="Shirasu K."/>
            <person name="Hoshino A."/>
            <person name="Arita M."/>
        </authorList>
    </citation>
    <scope>NUCLEOTIDE SEQUENCE</scope>
    <source>
        <strain evidence="8">Hamamatsu line</strain>
    </source>
</reference>
<evidence type="ECO:0000256" key="4">
    <source>
        <dbReference type="ARBA" id="ARBA00023157"/>
    </source>
</evidence>
<evidence type="ECO:0000256" key="2">
    <source>
        <dbReference type="ARBA" id="ARBA00022622"/>
    </source>
</evidence>
<proteinExistence type="predicted"/>
<evidence type="ECO:0000256" key="3">
    <source>
        <dbReference type="ARBA" id="ARBA00022729"/>
    </source>
</evidence>
<dbReference type="EMBL" id="BSYR01000022">
    <property type="protein sequence ID" value="GMI87127.1"/>
    <property type="molecule type" value="Genomic_DNA"/>
</dbReference>
<dbReference type="PANTHER" id="PTHR31044">
    <property type="entry name" value="BETA-1,3 GLUCANASE"/>
    <property type="match status" value="1"/>
</dbReference>
<dbReference type="GO" id="GO:0009506">
    <property type="term" value="C:plasmodesma"/>
    <property type="evidence" value="ECO:0007669"/>
    <property type="project" value="UniProtKB-ARBA"/>
</dbReference>
<evidence type="ECO:0000256" key="5">
    <source>
        <dbReference type="SAM" id="SignalP"/>
    </source>
</evidence>
<accession>A0A9W7I400</accession>
<keyword evidence="4" id="KW-1015">Disulfide bond</keyword>
<name>A0A9W7I400_HIBTR</name>
<evidence type="ECO:0000313" key="9">
    <source>
        <dbReference type="Proteomes" id="UP001165190"/>
    </source>
</evidence>
<dbReference type="AlphaFoldDB" id="A0A9W7I400"/>
<dbReference type="Proteomes" id="UP001165190">
    <property type="component" value="Unassembled WGS sequence"/>
</dbReference>
<feature type="chain" id="PRO_5041115547" description="X8 domain-containing protein" evidence="5">
    <location>
        <begin position="30"/>
        <end position="129"/>
    </location>
</feature>
<dbReference type="GO" id="GO:0098552">
    <property type="term" value="C:side of membrane"/>
    <property type="evidence" value="ECO:0007669"/>
    <property type="project" value="UniProtKB-KW"/>
</dbReference>